<reference evidence="2 3" key="1">
    <citation type="submission" date="2013-01" db="EMBL/GenBank/DDBJ databases">
        <title>Whole genome shotgun sequence of Gordonia soli NBRC 108243.</title>
        <authorList>
            <person name="Isaki-Nakamura S."/>
            <person name="Hosoyama A."/>
            <person name="Tsuchikane K."/>
            <person name="Ando Y."/>
            <person name="Baba S."/>
            <person name="Ohji S."/>
            <person name="Hamada M."/>
            <person name="Tamura T."/>
            <person name="Yamazoe A."/>
            <person name="Yamazaki S."/>
            <person name="Fujita N."/>
        </authorList>
    </citation>
    <scope>NUCLEOTIDE SEQUENCE [LARGE SCALE GENOMIC DNA]</scope>
    <source>
        <strain evidence="2 3">NBRC 108243</strain>
    </source>
</reference>
<dbReference type="Gene3D" id="3.20.20.140">
    <property type="entry name" value="Metal-dependent hydrolases"/>
    <property type="match status" value="1"/>
</dbReference>
<dbReference type="RefSeq" id="WP_007624464.1">
    <property type="nucleotide sequence ID" value="NZ_BANX01000035.1"/>
</dbReference>
<comment type="caution">
    <text evidence="2">The sequence shown here is derived from an EMBL/GenBank/DDBJ whole genome shotgun (WGS) entry which is preliminary data.</text>
</comment>
<dbReference type="Pfam" id="PF01026">
    <property type="entry name" value="TatD_DNase"/>
    <property type="match status" value="1"/>
</dbReference>
<protein>
    <submittedName>
        <fullName evidence="2">Uncharacterized protein</fullName>
    </submittedName>
</protein>
<dbReference type="eggNOG" id="COG0084">
    <property type="taxonomic scope" value="Bacteria"/>
</dbReference>
<dbReference type="EMBL" id="BANX01000035">
    <property type="protein sequence ID" value="GAC70426.1"/>
    <property type="molecule type" value="Genomic_DNA"/>
</dbReference>
<accession>M0QQB4</accession>
<dbReference type="GO" id="GO:0016788">
    <property type="term" value="F:hydrolase activity, acting on ester bonds"/>
    <property type="evidence" value="ECO:0007669"/>
    <property type="project" value="InterPro"/>
</dbReference>
<dbReference type="Proteomes" id="UP000011666">
    <property type="component" value="Unassembled WGS sequence"/>
</dbReference>
<feature type="region of interest" description="Disordered" evidence="1">
    <location>
        <begin position="186"/>
        <end position="205"/>
    </location>
</feature>
<dbReference type="PANTHER" id="PTHR46124">
    <property type="entry name" value="D-AMINOACYL-TRNA DEACYLASE"/>
    <property type="match status" value="1"/>
</dbReference>
<dbReference type="OrthoDB" id="9810005at2"/>
<dbReference type="SUPFAM" id="SSF51556">
    <property type="entry name" value="Metallo-dependent hydrolases"/>
    <property type="match status" value="1"/>
</dbReference>
<proteinExistence type="predicted"/>
<dbReference type="PANTHER" id="PTHR46124:SF2">
    <property type="entry name" value="D-AMINOACYL-TRNA DEACYLASE"/>
    <property type="match status" value="1"/>
</dbReference>
<dbReference type="InterPro" id="IPR032466">
    <property type="entry name" value="Metal_Hydrolase"/>
</dbReference>
<dbReference type="InterPro" id="IPR001130">
    <property type="entry name" value="TatD-like"/>
</dbReference>
<dbReference type="STRING" id="1223545.GS4_35_00020"/>
<gene>
    <name evidence="2" type="ORF">GS4_35_00020</name>
</gene>
<sequence length="258" mass="27929">MSQTLPPLDLHAHVVADIAPRTLEGLGAVVFAVTRSLDEYVEVSRRSDAVTVWGVGCHPGLVAAQKGYDAGRFVALLENAAFVGEVGLDGASRVPIKRQIGVLESVLSTTAATPRLISVHSYKATKLVLDLIEQTGAERVILHWWLGSESETKRALELGCLFSVNQGMDPTKLRMAGVPITLLLPETDHPSGNRRGASPRQPGQTLDVERAVGRAYGIDSAEVRRIFWKNFSSQVDSKGVFALLPPAVQRMVRFAQAK</sequence>
<evidence type="ECO:0000256" key="1">
    <source>
        <dbReference type="SAM" id="MobiDB-lite"/>
    </source>
</evidence>
<organism evidence="2 3">
    <name type="scientific">Gordonia soli NBRC 108243</name>
    <dbReference type="NCBI Taxonomy" id="1223545"/>
    <lineage>
        <taxon>Bacteria</taxon>
        <taxon>Bacillati</taxon>
        <taxon>Actinomycetota</taxon>
        <taxon>Actinomycetes</taxon>
        <taxon>Mycobacteriales</taxon>
        <taxon>Gordoniaceae</taxon>
        <taxon>Gordonia</taxon>
    </lineage>
</organism>
<evidence type="ECO:0000313" key="3">
    <source>
        <dbReference type="Proteomes" id="UP000011666"/>
    </source>
</evidence>
<name>M0QQB4_9ACTN</name>
<dbReference type="AlphaFoldDB" id="M0QQB4"/>
<keyword evidence="3" id="KW-1185">Reference proteome</keyword>
<evidence type="ECO:0000313" key="2">
    <source>
        <dbReference type="EMBL" id="GAC70426.1"/>
    </source>
</evidence>